<evidence type="ECO:0000256" key="6">
    <source>
        <dbReference type="ARBA" id="ARBA00012487"/>
    </source>
</evidence>
<organism evidence="20 21">
    <name type="scientific">Anoxynatronum sibiricum</name>
    <dbReference type="NCBI Taxonomy" id="210623"/>
    <lineage>
        <taxon>Bacteria</taxon>
        <taxon>Bacillati</taxon>
        <taxon>Bacillota</taxon>
        <taxon>Clostridia</taxon>
        <taxon>Eubacteriales</taxon>
        <taxon>Clostridiaceae</taxon>
        <taxon>Anoxynatronum</taxon>
    </lineage>
</organism>
<evidence type="ECO:0000313" key="21">
    <source>
        <dbReference type="Proteomes" id="UP001407405"/>
    </source>
</evidence>
<dbReference type="Proteomes" id="UP001407405">
    <property type="component" value="Unassembled WGS sequence"/>
</dbReference>
<feature type="transmembrane region" description="Helical" evidence="19">
    <location>
        <begin position="172"/>
        <end position="191"/>
    </location>
</feature>
<dbReference type="InterPro" id="IPR000374">
    <property type="entry name" value="PC_trans"/>
</dbReference>
<keyword evidence="8" id="KW-1003">Cell membrane</keyword>
<evidence type="ECO:0000256" key="4">
    <source>
        <dbReference type="ARBA" id="ARBA00005189"/>
    </source>
</evidence>
<comment type="catalytic activity">
    <reaction evidence="1 18">
        <text>a 1,2-diacyl-sn-glycero-3-phosphate + CTP + H(+) = a CDP-1,2-diacyl-sn-glycerol + diphosphate</text>
        <dbReference type="Rhea" id="RHEA:16229"/>
        <dbReference type="ChEBI" id="CHEBI:15378"/>
        <dbReference type="ChEBI" id="CHEBI:33019"/>
        <dbReference type="ChEBI" id="CHEBI:37563"/>
        <dbReference type="ChEBI" id="CHEBI:58332"/>
        <dbReference type="ChEBI" id="CHEBI:58608"/>
        <dbReference type="EC" id="2.7.7.41"/>
    </reaction>
</comment>
<evidence type="ECO:0000313" key="20">
    <source>
        <dbReference type="EMBL" id="MEN1759412.1"/>
    </source>
</evidence>
<evidence type="ECO:0000256" key="19">
    <source>
        <dbReference type="SAM" id="Phobius"/>
    </source>
</evidence>
<keyword evidence="13 19" id="KW-1133">Transmembrane helix</keyword>
<comment type="pathway">
    <text evidence="3 18">Phospholipid metabolism; CDP-diacylglycerol biosynthesis; CDP-diacylglycerol from sn-glycerol 3-phosphate: step 3/3.</text>
</comment>
<feature type="transmembrane region" description="Helical" evidence="19">
    <location>
        <begin position="50"/>
        <end position="71"/>
    </location>
</feature>
<keyword evidence="21" id="KW-1185">Reference proteome</keyword>
<evidence type="ECO:0000256" key="8">
    <source>
        <dbReference type="ARBA" id="ARBA00022475"/>
    </source>
</evidence>
<evidence type="ECO:0000256" key="18">
    <source>
        <dbReference type="RuleBase" id="RU003938"/>
    </source>
</evidence>
<dbReference type="PANTHER" id="PTHR46382">
    <property type="entry name" value="PHOSPHATIDATE CYTIDYLYLTRANSFERASE"/>
    <property type="match status" value="1"/>
</dbReference>
<dbReference type="GO" id="GO:0004605">
    <property type="term" value="F:phosphatidate cytidylyltransferase activity"/>
    <property type="evidence" value="ECO:0007669"/>
    <property type="project" value="UniProtKB-EC"/>
</dbReference>
<gene>
    <name evidence="20" type="ORF">AAIG11_02905</name>
</gene>
<comment type="caution">
    <text evidence="20">The sequence shown here is derived from an EMBL/GenBank/DDBJ whole genome shotgun (WGS) entry which is preliminary data.</text>
</comment>
<evidence type="ECO:0000256" key="13">
    <source>
        <dbReference type="ARBA" id="ARBA00022989"/>
    </source>
</evidence>
<evidence type="ECO:0000256" key="14">
    <source>
        <dbReference type="ARBA" id="ARBA00023098"/>
    </source>
</evidence>
<keyword evidence="12 18" id="KW-0548">Nucleotidyltransferase</keyword>
<feature type="transmembrane region" description="Helical" evidence="19">
    <location>
        <begin position="240"/>
        <end position="260"/>
    </location>
</feature>
<evidence type="ECO:0000256" key="2">
    <source>
        <dbReference type="ARBA" id="ARBA00004651"/>
    </source>
</evidence>
<proteinExistence type="inferred from homology"/>
<keyword evidence="17" id="KW-1208">Phospholipid metabolism</keyword>
<dbReference type="PANTHER" id="PTHR46382:SF1">
    <property type="entry name" value="PHOSPHATIDATE CYTIDYLYLTRANSFERASE"/>
    <property type="match status" value="1"/>
</dbReference>
<dbReference type="Pfam" id="PF01148">
    <property type="entry name" value="CTP_transf_1"/>
    <property type="match status" value="1"/>
</dbReference>
<comment type="subcellular location">
    <subcellularLocation>
        <location evidence="2">Cell membrane</location>
        <topology evidence="2">Multi-pass membrane protein</topology>
    </subcellularLocation>
</comment>
<keyword evidence="10 18" id="KW-0808">Transferase</keyword>
<evidence type="ECO:0000256" key="9">
    <source>
        <dbReference type="ARBA" id="ARBA00022516"/>
    </source>
</evidence>
<comment type="pathway">
    <text evidence="4">Lipid metabolism.</text>
</comment>
<feature type="transmembrane region" description="Helical" evidence="19">
    <location>
        <begin position="106"/>
        <end position="126"/>
    </location>
</feature>
<sequence>MGKRILTTIVGLPILFFILTKGSHLLTLSLMAVSFIGLHEFYQCARQGGFNPISWTGYSGTGILYIGFFLINGDTAQQIAIPMTLVILLVIWVLHHKTIQMQDTLITWFGFIYVTVLLYQMLLIEALIMPHALWLVFIISWGCDSGAYLTGYAIGRRKLCPSISPQKTIEGAVGGIVGSMLGCMIFSTAFMPGHLPAFLLLGCLGAVVSQFGDLSASLIKRTVGIKDFGHLFPGHGGILDRFDSILLTAPFVYLFLKILILR</sequence>
<dbReference type="PROSITE" id="PS01315">
    <property type="entry name" value="CDS"/>
    <property type="match status" value="1"/>
</dbReference>
<evidence type="ECO:0000256" key="11">
    <source>
        <dbReference type="ARBA" id="ARBA00022692"/>
    </source>
</evidence>
<dbReference type="EMBL" id="JBCITM010000002">
    <property type="protein sequence ID" value="MEN1759412.1"/>
    <property type="molecule type" value="Genomic_DNA"/>
</dbReference>
<feature type="transmembrane region" description="Helical" evidence="19">
    <location>
        <begin position="77"/>
        <end position="94"/>
    </location>
</feature>
<reference evidence="20 21" key="1">
    <citation type="submission" date="2024-04" db="EMBL/GenBank/DDBJ databases">
        <title>Genome sequencing and metabolic network reconstruction of aminoacids and betaine degradation by Anoxynatronum sibiricum.</title>
        <authorList>
            <person name="Detkova E.N."/>
            <person name="Boltjanskaja Y.V."/>
            <person name="Mardanov A.V."/>
            <person name="Kevbrin V."/>
        </authorList>
    </citation>
    <scope>NUCLEOTIDE SEQUENCE [LARGE SCALE GENOMIC DNA]</scope>
    <source>
        <strain evidence="20 21">Z-7981</strain>
    </source>
</reference>
<evidence type="ECO:0000256" key="1">
    <source>
        <dbReference type="ARBA" id="ARBA00001698"/>
    </source>
</evidence>
<comment type="similarity">
    <text evidence="5 18">Belongs to the CDS family.</text>
</comment>
<dbReference type="EC" id="2.7.7.41" evidence="6 18"/>
<evidence type="ECO:0000256" key="15">
    <source>
        <dbReference type="ARBA" id="ARBA00023136"/>
    </source>
</evidence>
<evidence type="ECO:0000256" key="17">
    <source>
        <dbReference type="ARBA" id="ARBA00023264"/>
    </source>
</evidence>
<name>A0ABU9VQH3_9CLOT</name>
<keyword evidence="15 19" id="KW-0472">Membrane</keyword>
<feature type="transmembrane region" description="Helical" evidence="19">
    <location>
        <begin position="12"/>
        <end position="38"/>
    </location>
</feature>
<dbReference type="RefSeq" id="WP_343184771.1">
    <property type="nucleotide sequence ID" value="NZ_JBCITM010000002.1"/>
</dbReference>
<feature type="transmembrane region" description="Helical" evidence="19">
    <location>
        <begin position="132"/>
        <end position="151"/>
    </location>
</feature>
<evidence type="ECO:0000256" key="12">
    <source>
        <dbReference type="ARBA" id="ARBA00022695"/>
    </source>
</evidence>
<evidence type="ECO:0000256" key="16">
    <source>
        <dbReference type="ARBA" id="ARBA00023209"/>
    </source>
</evidence>
<keyword evidence="14" id="KW-0443">Lipid metabolism</keyword>
<protein>
    <recommendedName>
        <fullName evidence="7 18">Phosphatidate cytidylyltransferase</fullName>
        <ecNumber evidence="6 18">2.7.7.41</ecNumber>
    </recommendedName>
</protein>
<keyword evidence="9" id="KW-0444">Lipid biosynthesis</keyword>
<keyword evidence="16" id="KW-0594">Phospholipid biosynthesis</keyword>
<evidence type="ECO:0000256" key="5">
    <source>
        <dbReference type="ARBA" id="ARBA00010185"/>
    </source>
</evidence>
<keyword evidence="11 18" id="KW-0812">Transmembrane</keyword>
<evidence type="ECO:0000256" key="10">
    <source>
        <dbReference type="ARBA" id="ARBA00022679"/>
    </source>
</evidence>
<accession>A0ABU9VQH3</accession>
<evidence type="ECO:0000256" key="7">
    <source>
        <dbReference type="ARBA" id="ARBA00019373"/>
    </source>
</evidence>
<evidence type="ECO:0000256" key="3">
    <source>
        <dbReference type="ARBA" id="ARBA00005119"/>
    </source>
</evidence>